<sequence>MLRVTQPVKTDRLLLRPFQLDDLDALHDIESRPEVALYEYWGPRTREESAEALSRKAAQNGTAAEGEWLGLVICLADTGELIGDVSLKWASEKWRQGELGYVLSPDHQGRGYATEAAKAVLRLGFHEFALRRIQAGADARNTASIKVMERLGMRREAHFRGCAFVKDEWCDEVIYALLDTEFRP</sequence>
<dbReference type="Proteomes" id="UP001500618">
    <property type="component" value="Unassembled WGS sequence"/>
</dbReference>
<dbReference type="InterPro" id="IPR000182">
    <property type="entry name" value="GNAT_dom"/>
</dbReference>
<dbReference type="RefSeq" id="WP_344309948.1">
    <property type="nucleotide sequence ID" value="NZ_BAAANY010000008.1"/>
</dbReference>
<dbReference type="InterPro" id="IPR051531">
    <property type="entry name" value="N-acetyltransferase"/>
</dbReference>
<dbReference type="PROSITE" id="PS51186">
    <property type="entry name" value="GNAT"/>
    <property type="match status" value="1"/>
</dbReference>
<organism evidence="2 3">
    <name type="scientific">Fodinicola feengrottensis</name>
    <dbReference type="NCBI Taxonomy" id="435914"/>
    <lineage>
        <taxon>Bacteria</taxon>
        <taxon>Bacillati</taxon>
        <taxon>Actinomycetota</taxon>
        <taxon>Actinomycetes</taxon>
        <taxon>Mycobacteriales</taxon>
        <taxon>Fodinicola</taxon>
    </lineage>
</organism>
<evidence type="ECO:0000313" key="2">
    <source>
        <dbReference type="EMBL" id="GAA1674525.1"/>
    </source>
</evidence>
<dbReference type="InterPro" id="IPR016181">
    <property type="entry name" value="Acyl_CoA_acyltransferase"/>
</dbReference>
<dbReference type="Gene3D" id="3.40.630.30">
    <property type="match status" value="1"/>
</dbReference>
<reference evidence="2 3" key="1">
    <citation type="journal article" date="2019" name="Int. J. Syst. Evol. Microbiol.">
        <title>The Global Catalogue of Microorganisms (GCM) 10K type strain sequencing project: providing services to taxonomists for standard genome sequencing and annotation.</title>
        <authorList>
            <consortium name="The Broad Institute Genomics Platform"/>
            <consortium name="The Broad Institute Genome Sequencing Center for Infectious Disease"/>
            <person name="Wu L."/>
            <person name="Ma J."/>
        </authorList>
    </citation>
    <scope>NUCLEOTIDE SEQUENCE [LARGE SCALE GENOMIC DNA]</scope>
    <source>
        <strain evidence="2 3">JCM 14718</strain>
    </source>
</reference>
<dbReference type="Pfam" id="PF13302">
    <property type="entry name" value="Acetyltransf_3"/>
    <property type="match status" value="1"/>
</dbReference>
<protein>
    <submittedName>
        <fullName evidence="2">GNAT family protein</fullName>
    </submittedName>
</protein>
<evidence type="ECO:0000259" key="1">
    <source>
        <dbReference type="PROSITE" id="PS51186"/>
    </source>
</evidence>
<dbReference type="PANTHER" id="PTHR43792">
    <property type="entry name" value="GNAT FAMILY, PUTATIVE (AFU_ORTHOLOGUE AFUA_3G00765)-RELATED-RELATED"/>
    <property type="match status" value="1"/>
</dbReference>
<feature type="domain" description="N-acetyltransferase" evidence="1">
    <location>
        <begin position="13"/>
        <end position="180"/>
    </location>
</feature>
<name>A0ABN2GP67_9ACTN</name>
<dbReference type="EMBL" id="BAAANY010000008">
    <property type="protein sequence ID" value="GAA1674525.1"/>
    <property type="molecule type" value="Genomic_DNA"/>
</dbReference>
<accession>A0ABN2GP67</accession>
<keyword evidence="3" id="KW-1185">Reference proteome</keyword>
<comment type="caution">
    <text evidence="2">The sequence shown here is derived from an EMBL/GenBank/DDBJ whole genome shotgun (WGS) entry which is preliminary data.</text>
</comment>
<dbReference type="PANTHER" id="PTHR43792:SF1">
    <property type="entry name" value="N-ACETYLTRANSFERASE DOMAIN-CONTAINING PROTEIN"/>
    <property type="match status" value="1"/>
</dbReference>
<proteinExistence type="predicted"/>
<dbReference type="SUPFAM" id="SSF55729">
    <property type="entry name" value="Acyl-CoA N-acyltransferases (Nat)"/>
    <property type="match status" value="1"/>
</dbReference>
<evidence type="ECO:0000313" key="3">
    <source>
        <dbReference type="Proteomes" id="UP001500618"/>
    </source>
</evidence>
<gene>
    <name evidence="2" type="ORF">GCM10009765_24910</name>
</gene>